<dbReference type="RefSeq" id="WP_348576705.1">
    <property type="nucleotide sequence ID" value="NZ_JBDYKN010000005.1"/>
</dbReference>
<evidence type="ECO:0000313" key="2">
    <source>
        <dbReference type="Proteomes" id="UP001471651"/>
    </source>
</evidence>
<dbReference type="SUPFAM" id="SSF53448">
    <property type="entry name" value="Nucleotide-diphospho-sugar transferases"/>
    <property type="match status" value="1"/>
</dbReference>
<protein>
    <submittedName>
        <fullName evidence="1">Glycosyltransferase</fullName>
    </submittedName>
</protein>
<dbReference type="PANTHER" id="PTHR35105:SF2">
    <property type="entry name" value="PROTEIN CDI"/>
    <property type="match status" value="1"/>
</dbReference>
<dbReference type="PANTHER" id="PTHR35105">
    <property type="entry name" value="EXPRESSED PROTEIN"/>
    <property type="match status" value="1"/>
</dbReference>
<reference evidence="1 2" key="1">
    <citation type="submission" date="2024-05" db="EMBL/GenBank/DDBJ databases">
        <authorList>
            <person name="Busch G.E."/>
            <person name="Sharma I."/>
        </authorList>
    </citation>
    <scope>NUCLEOTIDE SEQUENCE [LARGE SCALE GENOMIC DNA]</scope>
    <source>
        <strain evidence="1 2">23GB23</strain>
    </source>
</reference>
<dbReference type="InterPro" id="IPR002495">
    <property type="entry name" value="Glyco_trans_8"/>
</dbReference>
<proteinExistence type="predicted"/>
<evidence type="ECO:0000313" key="1">
    <source>
        <dbReference type="EMBL" id="MEP7729358.1"/>
    </source>
</evidence>
<dbReference type="Pfam" id="PF01501">
    <property type="entry name" value="Glyco_transf_8"/>
    <property type="match status" value="1"/>
</dbReference>
<keyword evidence="2" id="KW-1185">Reference proteome</keyword>
<sequence>MLHDEVIRVYVGTDRSQLLAVSVLEHSIKRHTTAQVEVIPMIDMDYPIPKNPKNWQRTGFSFSRFNIPKLAGYKGKAIYMDADMQVFKDIRELWELPFNGNKVLIQQDLKHTDITMKKDNSPVKRIKQCSVMLLDCENLHWNVNSIVQELDEEKYSYQQLMADLCILSEEEIGYTIPFEWNSLEYYDENTCLIHYTDMGTQPWVSTRNPNGSVWFQEIRDMLADGSLRLTDLKKEIDFGYFRPSLIRDIRYGKVVPKFLLGLFNRKNTALDKLKGYAPHKSVYQEKRKRINAVREYEKLNCPDAQEMG</sequence>
<name>A0ABV0KYW0_9GAMM</name>
<dbReference type="EMBL" id="JBDYKN010000005">
    <property type="protein sequence ID" value="MEP7729358.1"/>
    <property type="molecule type" value="Genomic_DNA"/>
</dbReference>
<organism evidence="1 2">
    <name type="scientific">Marinomonas primoryensis</name>
    <dbReference type="NCBI Taxonomy" id="178399"/>
    <lineage>
        <taxon>Bacteria</taxon>
        <taxon>Pseudomonadati</taxon>
        <taxon>Pseudomonadota</taxon>
        <taxon>Gammaproteobacteria</taxon>
        <taxon>Oceanospirillales</taxon>
        <taxon>Oceanospirillaceae</taxon>
        <taxon>Marinomonas</taxon>
    </lineage>
</organism>
<dbReference type="Proteomes" id="UP001471651">
    <property type="component" value="Unassembled WGS sequence"/>
</dbReference>
<dbReference type="Gene3D" id="3.90.550.10">
    <property type="entry name" value="Spore Coat Polysaccharide Biosynthesis Protein SpsA, Chain A"/>
    <property type="match status" value="1"/>
</dbReference>
<gene>
    <name evidence="1" type="ORF">ABKW32_07895</name>
</gene>
<accession>A0ABV0KYW0</accession>
<comment type="caution">
    <text evidence="1">The sequence shown here is derived from an EMBL/GenBank/DDBJ whole genome shotgun (WGS) entry which is preliminary data.</text>
</comment>
<dbReference type="InterPro" id="IPR029044">
    <property type="entry name" value="Nucleotide-diphossugar_trans"/>
</dbReference>